<name>A0ABQ5GDF5_9ASTR</name>
<keyword evidence="2" id="KW-1185">Reference proteome</keyword>
<comment type="caution">
    <text evidence="1">The sequence shown here is derived from an EMBL/GenBank/DDBJ whole genome shotgun (WGS) entry which is preliminary data.</text>
</comment>
<dbReference type="EMBL" id="BQNB010018342">
    <property type="protein sequence ID" value="GJT73338.1"/>
    <property type="molecule type" value="Genomic_DNA"/>
</dbReference>
<gene>
    <name evidence="1" type="ORF">Tco_1032624</name>
</gene>
<organism evidence="1 2">
    <name type="scientific">Tanacetum coccineum</name>
    <dbReference type="NCBI Taxonomy" id="301880"/>
    <lineage>
        <taxon>Eukaryota</taxon>
        <taxon>Viridiplantae</taxon>
        <taxon>Streptophyta</taxon>
        <taxon>Embryophyta</taxon>
        <taxon>Tracheophyta</taxon>
        <taxon>Spermatophyta</taxon>
        <taxon>Magnoliopsida</taxon>
        <taxon>eudicotyledons</taxon>
        <taxon>Gunneridae</taxon>
        <taxon>Pentapetalae</taxon>
        <taxon>asterids</taxon>
        <taxon>campanulids</taxon>
        <taxon>Asterales</taxon>
        <taxon>Asteraceae</taxon>
        <taxon>Asteroideae</taxon>
        <taxon>Anthemideae</taxon>
        <taxon>Anthemidinae</taxon>
        <taxon>Tanacetum</taxon>
    </lineage>
</organism>
<proteinExistence type="predicted"/>
<reference evidence="1" key="2">
    <citation type="submission" date="2022-01" db="EMBL/GenBank/DDBJ databases">
        <authorList>
            <person name="Yamashiro T."/>
            <person name="Shiraishi A."/>
            <person name="Satake H."/>
            <person name="Nakayama K."/>
        </authorList>
    </citation>
    <scope>NUCLEOTIDE SEQUENCE</scope>
</reference>
<evidence type="ECO:0000313" key="2">
    <source>
        <dbReference type="Proteomes" id="UP001151760"/>
    </source>
</evidence>
<reference evidence="1" key="1">
    <citation type="journal article" date="2022" name="Int. J. Mol. Sci.">
        <title>Draft Genome of Tanacetum Coccineum: Genomic Comparison of Closely Related Tanacetum-Family Plants.</title>
        <authorList>
            <person name="Yamashiro T."/>
            <person name="Shiraishi A."/>
            <person name="Nakayama K."/>
            <person name="Satake H."/>
        </authorList>
    </citation>
    <scope>NUCLEOTIDE SEQUENCE</scope>
</reference>
<evidence type="ECO:0000313" key="1">
    <source>
        <dbReference type="EMBL" id="GJT73338.1"/>
    </source>
</evidence>
<protein>
    <submittedName>
        <fullName evidence="1">Uncharacterized protein</fullName>
    </submittedName>
</protein>
<sequence length="333" mass="38150">MHNMTGPSEDFGRTKRRRLKSVKLLSAVEGTNLDFSGRAKVLNLSQRLLYGMARLLIEGVKGASIQEMLRMVPVVFKIYSDASKTFLGLCFDAIHGKLRGFCIERIWRQKQSQLSVRMLKTALREKVKIDIRGLVVIVTEQPLEIQVEMDEIIQGFRYSYYSLLTGYALSTLYSEKTNDANCVVVIGLKPSLLFSYPFGRTIGNKSYGDIVLKFKNENNKAYHPQNRMDSREEPFRTLEDMLRACALEWTGAAWMNIYACRNVVDRTPIARISSEKRLIEGPGAHEITTEQRVFQDGDREFLRFSPFKGVKRFGSGKLSPRFIIFSFEDFGTY</sequence>
<accession>A0ABQ5GDF5</accession>
<dbReference type="Proteomes" id="UP001151760">
    <property type="component" value="Unassembled WGS sequence"/>
</dbReference>